<keyword evidence="3" id="KW-1185">Reference proteome</keyword>
<feature type="domain" description="RES" evidence="1">
    <location>
        <begin position="25"/>
        <end position="167"/>
    </location>
</feature>
<evidence type="ECO:0000313" key="2">
    <source>
        <dbReference type="EMBL" id="MBE3638872.1"/>
    </source>
</evidence>
<gene>
    <name evidence="2" type="ORF">ICN82_11730</name>
</gene>
<reference evidence="2" key="1">
    <citation type="submission" date="2020-09" db="EMBL/GenBank/DDBJ databases">
        <title>A novel bacterium of genus Mangrovicoccus, isolated from South China Sea.</title>
        <authorList>
            <person name="Huang H."/>
            <person name="Mo K."/>
            <person name="Hu Y."/>
        </authorList>
    </citation>
    <scope>NUCLEOTIDE SEQUENCE</scope>
    <source>
        <strain evidence="2">HB182678</strain>
    </source>
</reference>
<sequence>MSAGPGTRFTGPVFRAHNPEWTFAPVSGEGARRHGGRFNRPGRAALYTALSPLTAILEASPLGRPMKPVTLCEYAVDCAAVFDATDPAMCRAEGVAAAELDCADWALRQMRGDRVPSQDLAERLVARGYAALIVPSFARGAGAADVNLVFWIWAAGPPHAVAMTDPRRRSWQ</sequence>
<proteinExistence type="predicted"/>
<dbReference type="RefSeq" id="WP_193182936.1">
    <property type="nucleotide sequence ID" value="NZ_JACVXA010000034.1"/>
</dbReference>
<evidence type="ECO:0000259" key="1">
    <source>
        <dbReference type="SMART" id="SM00953"/>
    </source>
</evidence>
<dbReference type="SMART" id="SM00953">
    <property type="entry name" value="RES"/>
    <property type="match status" value="1"/>
</dbReference>
<dbReference type="EMBL" id="JACVXA010000034">
    <property type="protein sequence ID" value="MBE3638872.1"/>
    <property type="molecule type" value="Genomic_DNA"/>
</dbReference>
<evidence type="ECO:0000313" key="3">
    <source>
        <dbReference type="Proteomes" id="UP000609121"/>
    </source>
</evidence>
<dbReference type="Proteomes" id="UP000609121">
    <property type="component" value="Unassembled WGS sequence"/>
</dbReference>
<comment type="caution">
    <text evidence="2">The sequence shown here is derived from an EMBL/GenBank/DDBJ whole genome shotgun (WGS) entry which is preliminary data.</text>
</comment>
<dbReference type="Pfam" id="PF08808">
    <property type="entry name" value="RES"/>
    <property type="match status" value="1"/>
</dbReference>
<name>A0A8J6YWF7_9RHOB</name>
<organism evidence="2 3">
    <name type="scientific">Mangrovicoccus algicola</name>
    <dbReference type="NCBI Taxonomy" id="2771008"/>
    <lineage>
        <taxon>Bacteria</taxon>
        <taxon>Pseudomonadati</taxon>
        <taxon>Pseudomonadota</taxon>
        <taxon>Alphaproteobacteria</taxon>
        <taxon>Rhodobacterales</taxon>
        <taxon>Paracoccaceae</taxon>
        <taxon>Mangrovicoccus</taxon>
    </lineage>
</organism>
<dbReference type="AlphaFoldDB" id="A0A8J6YWF7"/>
<protein>
    <submittedName>
        <fullName evidence="2">RES domain-containing protein</fullName>
    </submittedName>
</protein>
<dbReference type="InterPro" id="IPR014914">
    <property type="entry name" value="RES_dom"/>
</dbReference>
<accession>A0A8J6YWF7</accession>